<dbReference type="AlphaFoldDB" id="A0A7S4MXP8"/>
<dbReference type="InterPro" id="IPR009038">
    <property type="entry name" value="GOLD_dom"/>
</dbReference>
<dbReference type="SMART" id="SM01190">
    <property type="entry name" value="EMP24_GP25L"/>
    <property type="match status" value="1"/>
</dbReference>
<feature type="chain" id="PRO_5030884114" description="GOLD domain-containing protein" evidence="8">
    <location>
        <begin position="25"/>
        <end position="230"/>
    </location>
</feature>
<dbReference type="GO" id="GO:0016020">
    <property type="term" value="C:membrane"/>
    <property type="evidence" value="ECO:0007669"/>
    <property type="project" value="UniProtKB-SubCell"/>
</dbReference>
<evidence type="ECO:0000256" key="1">
    <source>
        <dbReference type="ARBA" id="ARBA00004479"/>
    </source>
</evidence>
<keyword evidence="7" id="KW-0175">Coiled coil</keyword>
<evidence type="ECO:0000256" key="7">
    <source>
        <dbReference type="SAM" id="Coils"/>
    </source>
</evidence>
<keyword evidence="6" id="KW-0472">Membrane</keyword>
<evidence type="ECO:0000256" key="4">
    <source>
        <dbReference type="ARBA" id="ARBA00022729"/>
    </source>
</evidence>
<comment type="subcellular location">
    <subcellularLocation>
        <location evidence="1">Membrane</location>
        <topology evidence="1">Single-pass type I membrane protein</topology>
    </subcellularLocation>
</comment>
<comment type="similarity">
    <text evidence="2">Belongs to the EMP24/GP25L family.</text>
</comment>
<feature type="signal peptide" evidence="8">
    <location>
        <begin position="1"/>
        <end position="24"/>
    </location>
</feature>
<keyword evidence="3" id="KW-0812">Transmembrane</keyword>
<evidence type="ECO:0000259" key="9">
    <source>
        <dbReference type="SMART" id="SM01190"/>
    </source>
</evidence>
<evidence type="ECO:0000256" key="6">
    <source>
        <dbReference type="ARBA" id="ARBA00023136"/>
    </source>
</evidence>
<feature type="domain" description="GOLD" evidence="9">
    <location>
        <begin position="25"/>
        <end position="225"/>
    </location>
</feature>
<dbReference type="PANTHER" id="PTHR22811">
    <property type="entry name" value="TRANSMEMBRANE EMP24 DOMAIN-CONTAINING PROTEIN"/>
    <property type="match status" value="1"/>
</dbReference>
<keyword evidence="5" id="KW-1133">Transmembrane helix</keyword>
<evidence type="ECO:0000313" key="10">
    <source>
        <dbReference type="EMBL" id="CAE2252186.1"/>
    </source>
</evidence>
<accession>A0A7S4MXP8</accession>
<keyword evidence="4 8" id="KW-0732">Signal</keyword>
<gene>
    <name evidence="10" type="ORF">OAUR00152_LOCUS21906</name>
</gene>
<dbReference type="EMBL" id="HBKQ01032093">
    <property type="protein sequence ID" value="CAE2252186.1"/>
    <property type="molecule type" value="Transcribed_RNA"/>
</dbReference>
<feature type="coiled-coil region" evidence="7">
    <location>
        <begin position="149"/>
        <end position="183"/>
    </location>
</feature>
<dbReference type="InterPro" id="IPR015720">
    <property type="entry name" value="Emp24-like"/>
</dbReference>
<evidence type="ECO:0000256" key="2">
    <source>
        <dbReference type="ARBA" id="ARBA00007104"/>
    </source>
</evidence>
<evidence type="ECO:0000256" key="3">
    <source>
        <dbReference type="ARBA" id="ARBA00022692"/>
    </source>
</evidence>
<organism evidence="10">
    <name type="scientific">Odontella aurita</name>
    <dbReference type="NCBI Taxonomy" id="265563"/>
    <lineage>
        <taxon>Eukaryota</taxon>
        <taxon>Sar</taxon>
        <taxon>Stramenopiles</taxon>
        <taxon>Ochrophyta</taxon>
        <taxon>Bacillariophyta</taxon>
        <taxon>Mediophyceae</taxon>
        <taxon>Biddulphiophycidae</taxon>
        <taxon>Eupodiscales</taxon>
        <taxon>Odontellaceae</taxon>
        <taxon>Odontella</taxon>
    </lineage>
</organism>
<name>A0A7S4MXP8_9STRA</name>
<proteinExistence type="inferred from homology"/>
<sequence length="230" mass="25806">MGRSSAMLVALQLMISLSLPVCHALPKFLVDSGKPKCVTISVPENTHLRVAYEAPDLDPNKGPVWVTINQVRSLERLRDKIMAHRHKPKKKEQAPISEELKTKVGTLKHKIDADGEVSVCIRASTASSINPMRFGLYCTTGRSSSELAKQKEDDHLSKVEIQLVRLKDEMTSILKEADFAKEREMVFHSQSVSMNAASMWWPIVQLIVLLVTGFTQARHMVGFFKSRNIV</sequence>
<reference evidence="10" key="1">
    <citation type="submission" date="2021-01" db="EMBL/GenBank/DDBJ databases">
        <authorList>
            <person name="Corre E."/>
            <person name="Pelletier E."/>
            <person name="Niang G."/>
            <person name="Scheremetjew M."/>
            <person name="Finn R."/>
            <person name="Kale V."/>
            <person name="Holt S."/>
            <person name="Cochrane G."/>
            <person name="Meng A."/>
            <person name="Brown T."/>
            <person name="Cohen L."/>
        </authorList>
    </citation>
    <scope>NUCLEOTIDE SEQUENCE</scope>
    <source>
        <strain evidence="10">Isolate 1302-5</strain>
    </source>
</reference>
<evidence type="ECO:0000256" key="8">
    <source>
        <dbReference type="SAM" id="SignalP"/>
    </source>
</evidence>
<protein>
    <recommendedName>
        <fullName evidence="9">GOLD domain-containing protein</fullName>
    </recommendedName>
</protein>
<dbReference type="Pfam" id="PF01105">
    <property type="entry name" value="EMP24_GP25L"/>
    <property type="match status" value="1"/>
</dbReference>
<evidence type="ECO:0000256" key="5">
    <source>
        <dbReference type="ARBA" id="ARBA00022989"/>
    </source>
</evidence>